<evidence type="ECO:0000256" key="11">
    <source>
        <dbReference type="PIRNR" id="PIRNR002869"/>
    </source>
</evidence>
<reference evidence="12 13" key="1">
    <citation type="submission" date="2020-02" db="EMBL/GenBank/DDBJ databases">
        <title>Pseudoroseicyclus tamarix, sp. nov., isolated from offshore sediment of a Tamarix chinensis forest.</title>
        <authorList>
            <person name="Gai Y."/>
        </authorList>
    </citation>
    <scope>NUCLEOTIDE SEQUENCE [LARGE SCALE GENOMIC DNA]</scope>
    <source>
        <strain evidence="12 13">CLL3-39</strain>
    </source>
</reference>
<evidence type="ECO:0000256" key="8">
    <source>
        <dbReference type="ARBA" id="ARBA00060041"/>
    </source>
</evidence>
<accession>A0A6B2JQ62</accession>
<evidence type="ECO:0000256" key="1">
    <source>
        <dbReference type="ARBA" id="ARBA00004651"/>
    </source>
</evidence>
<dbReference type="Proteomes" id="UP000474757">
    <property type="component" value="Unassembled WGS sequence"/>
</dbReference>
<dbReference type="EMBL" id="JAAGAB010000001">
    <property type="protein sequence ID" value="NDV00105.1"/>
    <property type="molecule type" value="Genomic_DNA"/>
</dbReference>
<keyword evidence="10 11" id="KW-0961">Cell wall biogenesis/degradation</keyword>
<dbReference type="GO" id="GO:0071555">
    <property type="term" value="P:cell wall organization"/>
    <property type="evidence" value="ECO:0007669"/>
    <property type="project" value="UniProtKB-UniRule"/>
</dbReference>
<feature type="transmembrane region" description="Helical" evidence="10">
    <location>
        <begin position="280"/>
        <end position="301"/>
    </location>
</feature>
<dbReference type="PANTHER" id="PTHR47019">
    <property type="entry name" value="LIPID II FLIPPASE MURJ"/>
    <property type="match status" value="1"/>
</dbReference>
<dbReference type="RefSeq" id="WP_163890112.1">
    <property type="nucleotide sequence ID" value="NZ_JAAFYS010000001.1"/>
</dbReference>
<comment type="pathway">
    <text evidence="10">Cell wall biogenesis; peptidoglycan biosynthesis.</text>
</comment>
<keyword evidence="3 10" id="KW-0812">Transmembrane</keyword>
<evidence type="ECO:0000256" key="3">
    <source>
        <dbReference type="ARBA" id="ARBA00022692"/>
    </source>
</evidence>
<feature type="transmembrane region" description="Helical" evidence="10">
    <location>
        <begin position="158"/>
        <end position="183"/>
    </location>
</feature>
<feature type="transmembrane region" description="Helical" evidence="10">
    <location>
        <begin position="29"/>
        <end position="50"/>
    </location>
</feature>
<dbReference type="GO" id="GO:0005886">
    <property type="term" value="C:plasma membrane"/>
    <property type="evidence" value="ECO:0007669"/>
    <property type="project" value="UniProtKB-SubCell"/>
</dbReference>
<feature type="transmembrane region" description="Helical" evidence="10">
    <location>
        <begin position="239"/>
        <end position="260"/>
    </location>
</feature>
<dbReference type="InterPro" id="IPR004268">
    <property type="entry name" value="MurJ"/>
</dbReference>
<comment type="similarity">
    <text evidence="9 10 11">Belongs to the MurJ/MviN family.</text>
</comment>
<keyword evidence="4 10" id="KW-0133">Cell shape</keyword>
<feature type="transmembrane region" description="Helical" evidence="10">
    <location>
        <begin position="357"/>
        <end position="375"/>
    </location>
</feature>
<protein>
    <recommendedName>
        <fullName evidence="10">Probable lipid II flippase MurJ</fullName>
    </recommendedName>
</protein>
<keyword evidence="10 11" id="KW-0813">Transport</keyword>
<evidence type="ECO:0000256" key="6">
    <source>
        <dbReference type="ARBA" id="ARBA00022989"/>
    </source>
</evidence>
<feature type="transmembrane region" description="Helical" evidence="10">
    <location>
        <begin position="195"/>
        <end position="218"/>
    </location>
</feature>
<feature type="transmembrane region" description="Helical" evidence="10">
    <location>
        <begin position="94"/>
        <end position="116"/>
    </location>
</feature>
<dbReference type="Pfam" id="PF03023">
    <property type="entry name" value="MurJ"/>
    <property type="match status" value="1"/>
</dbReference>
<evidence type="ECO:0000256" key="5">
    <source>
        <dbReference type="ARBA" id="ARBA00022984"/>
    </source>
</evidence>
<keyword evidence="13" id="KW-1185">Reference proteome</keyword>
<comment type="subcellular location">
    <subcellularLocation>
        <location evidence="10">Cell inner membrane</location>
        <topology evidence="10">Multi-pass membrane protein</topology>
    </subcellularLocation>
    <subcellularLocation>
        <location evidence="1">Cell membrane</location>
        <topology evidence="1">Multi-pass membrane protein</topology>
    </subcellularLocation>
</comment>
<sequence length="524" mass="55488">MKAPTLIRGFVTVGGWTLLSRVFGFVRDIAIAAALGAGPVAEAFLVAFSLPNMFRRFFAEGAFNMAFVPLFSKKLEADADEAEIFAQDAFAGMAFLLTLFSVVGILLMPLLVIAMASGFLEDERFPLAVAYGRIAFPYILFISLAALLSGVLNAAGRFLAAAAAPALLNMIFLAALAIGWALFGDRVGEAPVERFGLALAWAVPVGGVAQLALVWIAARRAGFRLALRRPRLTPDLRRLFRIAVPAALAGGVVQVNLLVGRQVASFFDGAVAWLNYADRLYQLPLGTVGIAIGIVLLPDLSRRLAAGDEAGGQDAFSRAVELSLALTLPAAVALVAIPLPLISVLFERGAFDAQDSAATATALAIYGLGLPAFVLQKALQPLYYARENTRTPFNYALVAMAVNAAVAVGLAPVIGFSAAAWATTLAAWAMVALLWRGARGMGAAAELDSRARRRLPRMFAAALGMGALLYGLALLLAQPLGTPVWRYVALAGLVAAGMAAYFALGHLFGGFRLSEFRRNFRRAR</sequence>
<feature type="transmembrane region" description="Helical" evidence="10">
    <location>
        <begin position="128"/>
        <end position="151"/>
    </location>
</feature>
<name>A0A6B2JQ62_9RHOB</name>
<dbReference type="PIRSF" id="PIRSF002869">
    <property type="entry name" value="MviN"/>
    <property type="match status" value="1"/>
</dbReference>
<evidence type="ECO:0000256" key="4">
    <source>
        <dbReference type="ARBA" id="ARBA00022960"/>
    </source>
</evidence>
<keyword evidence="2 10" id="KW-1003">Cell membrane</keyword>
<organism evidence="12 13">
    <name type="scientific">Pseudoroseicyclus tamaricis</name>
    <dbReference type="NCBI Taxonomy" id="2705421"/>
    <lineage>
        <taxon>Bacteria</taxon>
        <taxon>Pseudomonadati</taxon>
        <taxon>Pseudomonadota</taxon>
        <taxon>Alphaproteobacteria</taxon>
        <taxon>Rhodobacterales</taxon>
        <taxon>Paracoccaceae</taxon>
        <taxon>Pseudoroseicyclus</taxon>
    </lineage>
</organism>
<keyword evidence="6 10" id="KW-1133">Transmembrane helix</keyword>
<evidence type="ECO:0000313" key="12">
    <source>
        <dbReference type="EMBL" id="NDV00105.1"/>
    </source>
</evidence>
<feature type="transmembrane region" description="Helical" evidence="10">
    <location>
        <begin position="420"/>
        <end position="438"/>
    </location>
</feature>
<dbReference type="GO" id="GO:0034204">
    <property type="term" value="P:lipid translocation"/>
    <property type="evidence" value="ECO:0007669"/>
    <property type="project" value="TreeGrafter"/>
</dbReference>
<evidence type="ECO:0000256" key="2">
    <source>
        <dbReference type="ARBA" id="ARBA00022475"/>
    </source>
</evidence>
<dbReference type="GO" id="GO:0008360">
    <property type="term" value="P:regulation of cell shape"/>
    <property type="evidence" value="ECO:0007669"/>
    <property type="project" value="UniProtKB-UniRule"/>
</dbReference>
<dbReference type="GO" id="GO:0015648">
    <property type="term" value="F:lipid-linked peptidoglycan transporter activity"/>
    <property type="evidence" value="ECO:0007669"/>
    <property type="project" value="UniProtKB-UniRule"/>
</dbReference>
<evidence type="ECO:0000313" key="13">
    <source>
        <dbReference type="Proteomes" id="UP000474757"/>
    </source>
</evidence>
<dbReference type="CDD" id="cd13123">
    <property type="entry name" value="MATE_MurJ_like"/>
    <property type="match status" value="1"/>
</dbReference>
<feature type="transmembrane region" description="Helical" evidence="10">
    <location>
        <begin position="484"/>
        <end position="508"/>
    </location>
</feature>
<dbReference type="NCBIfam" id="TIGR01695">
    <property type="entry name" value="murJ_mviN"/>
    <property type="match status" value="1"/>
</dbReference>
<proteinExistence type="inferred from homology"/>
<comment type="caution">
    <text evidence="12">The sequence shown here is derived from an EMBL/GenBank/DDBJ whole genome shotgun (WGS) entry which is preliminary data.</text>
</comment>
<dbReference type="PANTHER" id="PTHR47019:SF1">
    <property type="entry name" value="LIPID II FLIPPASE MURJ"/>
    <property type="match status" value="1"/>
</dbReference>
<dbReference type="GO" id="GO:0009252">
    <property type="term" value="P:peptidoglycan biosynthetic process"/>
    <property type="evidence" value="ECO:0007669"/>
    <property type="project" value="UniProtKB-UniRule"/>
</dbReference>
<evidence type="ECO:0000256" key="9">
    <source>
        <dbReference type="ARBA" id="ARBA00061532"/>
    </source>
</evidence>
<dbReference type="PRINTS" id="PR01806">
    <property type="entry name" value="VIRFACTRMVIN"/>
</dbReference>
<keyword evidence="7 10" id="KW-0472">Membrane</keyword>
<feature type="transmembrane region" description="Helical" evidence="10">
    <location>
        <begin position="395"/>
        <end position="414"/>
    </location>
</feature>
<feature type="transmembrane region" description="Helical" evidence="10">
    <location>
        <begin position="459"/>
        <end position="478"/>
    </location>
</feature>
<dbReference type="InterPro" id="IPR051050">
    <property type="entry name" value="Lipid_II_flippase_MurJ/MviN"/>
</dbReference>
<dbReference type="AlphaFoldDB" id="A0A6B2JQ62"/>
<evidence type="ECO:0000256" key="7">
    <source>
        <dbReference type="ARBA" id="ARBA00023136"/>
    </source>
</evidence>
<feature type="transmembrane region" description="Helical" evidence="10">
    <location>
        <begin position="322"/>
        <end position="345"/>
    </location>
</feature>
<keyword evidence="10" id="KW-0997">Cell inner membrane</keyword>
<dbReference type="HAMAP" id="MF_02078">
    <property type="entry name" value="MurJ_MviN"/>
    <property type="match status" value="1"/>
</dbReference>
<evidence type="ECO:0000256" key="10">
    <source>
        <dbReference type="HAMAP-Rule" id="MF_02078"/>
    </source>
</evidence>
<dbReference type="UniPathway" id="UPA00219"/>
<gene>
    <name evidence="10 12" type="primary">murJ</name>
    <name evidence="12" type="ORF">GZA08_03870</name>
</gene>
<comment type="function">
    <text evidence="8 10 11">Involved in peptidoglycan biosynthesis. Transports lipid-linked peptidoglycan precursors from the inner to the outer leaflet of the cytoplasmic membrane.</text>
</comment>
<keyword evidence="5 10" id="KW-0573">Peptidoglycan synthesis</keyword>